<organism evidence="1 2">
    <name type="scientific">Symbiodinium necroappetens</name>
    <dbReference type="NCBI Taxonomy" id="1628268"/>
    <lineage>
        <taxon>Eukaryota</taxon>
        <taxon>Sar</taxon>
        <taxon>Alveolata</taxon>
        <taxon>Dinophyceae</taxon>
        <taxon>Suessiales</taxon>
        <taxon>Symbiodiniaceae</taxon>
        <taxon>Symbiodinium</taxon>
    </lineage>
</organism>
<reference evidence="1" key="1">
    <citation type="submission" date="2021-02" db="EMBL/GenBank/DDBJ databases">
        <authorList>
            <person name="Dougan E. K."/>
            <person name="Rhodes N."/>
            <person name="Thang M."/>
            <person name="Chan C."/>
        </authorList>
    </citation>
    <scope>NUCLEOTIDE SEQUENCE</scope>
</reference>
<feature type="non-terminal residue" evidence="1">
    <location>
        <position position="1"/>
    </location>
</feature>
<dbReference type="AlphaFoldDB" id="A0A812RTJ3"/>
<gene>
    <name evidence="1" type="primary">set5</name>
    <name evidence="1" type="ORF">SNEC2469_LOCUS12571</name>
</gene>
<protein>
    <submittedName>
        <fullName evidence="1">Set5 protein</fullName>
    </submittedName>
</protein>
<evidence type="ECO:0000313" key="2">
    <source>
        <dbReference type="Proteomes" id="UP000601435"/>
    </source>
</evidence>
<feature type="non-terminal residue" evidence="1">
    <location>
        <position position="57"/>
    </location>
</feature>
<dbReference type="EMBL" id="CAJNJA010019947">
    <property type="protein sequence ID" value="CAE7453153.1"/>
    <property type="molecule type" value="Genomic_DNA"/>
</dbReference>
<evidence type="ECO:0000313" key="1">
    <source>
        <dbReference type="EMBL" id="CAE7453153.1"/>
    </source>
</evidence>
<comment type="caution">
    <text evidence="1">The sequence shown here is derived from an EMBL/GenBank/DDBJ whole genome shotgun (WGS) entry which is preliminary data.</text>
</comment>
<accession>A0A812RTJ3</accession>
<name>A0A812RTJ3_9DINO</name>
<dbReference type="Proteomes" id="UP000601435">
    <property type="component" value="Unassembled WGS sequence"/>
</dbReference>
<proteinExistence type="predicted"/>
<keyword evidence="2" id="KW-1185">Reference proteome</keyword>
<sequence length="57" mass="6273">AYQNFPCTPVHNEQRRGAFCLYKGSALGVVASTMMARRCRTLRAPVQTDCRATTAPV</sequence>